<organism evidence="1 2">
    <name type="scientific">Hypoxylon rubiginosum</name>
    <dbReference type="NCBI Taxonomy" id="110542"/>
    <lineage>
        <taxon>Eukaryota</taxon>
        <taxon>Fungi</taxon>
        <taxon>Dikarya</taxon>
        <taxon>Ascomycota</taxon>
        <taxon>Pezizomycotina</taxon>
        <taxon>Sordariomycetes</taxon>
        <taxon>Xylariomycetidae</taxon>
        <taxon>Xylariales</taxon>
        <taxon>Hypoxylaceae</taxon>
        <taxon>Hypoxylon</taxon>
    </lineage>
</organism>
<proteinExistence type="predicted"/>
<protein>
    <submittedName>
        <fullName evidence="1">DUF1671-domain-containing protein</fullName>
    </submittedName>
</protein>
<name>A0ACC0DE28_9PEZI</name>
<gene>
    <name evidence="1" type="ORF">F4821DRAFT_11537</name>
</gene>
<reference evidence="1 2" key="1">
    <citation type="journal article" date="2022" name="New Phytol.">
        <title>Ecological generalism drives hyperdiversity of secondary metabolite gene clusters in xylarialean endophytes.</title>
        <authorList>
            <person name="Franco M.E.E."/>
            <person name="Wisecaver J.H."/>
            <person name="Arnold A.E."/>
            <person name="Ju Y.M."/>
            <person name="Slot J.C."/>
            <person name="Ahrendt S."/>
            <person name="Moore L.P."/>
            <person name="Eastman K.E."/>
            <person name="Scott K."/>
            <person name="Konkel Z."/>
            <person name="Mondo S.J."/>
            <person name="Kuo A."/>
            <person name="Hayes R.D."/>
            <person name="Haridas S."/>
            <person name="Andreopoulos B."/>
            <person name="Riley R."/>
            <person name="LaButti K."/>
            <person name="Pangilinan J."/>
            <person name="Lipzen A."/>
            <person name="Amirebrahimi M."/>
            <person name="Yan J."/>
            <person name="Adam C."/>
            <person name="Keymanesh K."/>
            <person name="Ng V."/>
            <person name="Louie K."/>
            <person name="Northen T."/>
            <person name="Drula E."/>
            <person name="Henrissat B."/>
            <person name="Hsieh H.M."/>
            <person name="Youens-Clark K."/>
            <person name="Lutzoni F."/>
            <person name="Miadlikowska J."/>
            <person name="Eastwood D.C."/>
            <person name="Hamelin R.C."/>
            <person name="Grigoriev I.V."/>
            <person name="U'Ren J.M."/>
        </authorList>
    </citation>
    <scope>NUCLEOTIDE SEQUENCE [LARGE SCALE GENOMIC DNA]</scope>
    <source>
        <strain evidence="1 2">ER1909</strain>
    </source>
</reference>
<keyword evidence="2" id="KW-1185">Reference proteome</keyword>
<evidence type="ECO:0000313" key="1">
    <source>
        <dbReference type="EMBL" id="KAI6090839.1"/>
    </source>
</evidence>
<comment type="caution">
    <text evidence="1">The sequence shown here is derived from an EMBL/GenBank/DDBJ whole genome shotgun (WGS) entry which is preliminary data.</text>
</comment>
<dbReference type="EMBL" id="MU394289">
    <property type="protein sequence ID" value="KAI6090839.1"/>
    <property type="molecule type" value="Genomic_DNA"/>
</dbReference>
<dbReference type="Proteomes" id="UP001497680">
    <property type="component" value="Unassembled WGS sequence"/>
</dbReference>
<evidence type="ECO:0000313" key="2">
    <source>
        <dbReference type="Proteomes" id="UP001497680"/>
    </source>
</evidence>
<accession>A0ACC0DE28</accession>
<sequence>MSPREQVGICPFCAIPDPDPYSLLLHIEEQHAEGKSPFVADKDPTEDEERQPFPCPIEGCGKLIALNAIEAHMETHGADTEPSPDSMMVDSDSSGSNPHPTSQSTNNGSKAAASASGVKRLGRNELGRYYNEEQMPASLVALLKKGNFRSSTGVIPVIQQLLEQNRTTEYAYLCVSTAQHIWKLEGEGSFCGYRNIQMLFSGAGLLAGHVPDIFEIQDMIESAWDNGINSKGRIETGGVRGTRKFIGTPEAAAVLVNLGFEPVSQGFRNAKGEPRRAAENRLYDAVERYFARAPGVNPQDKVRATPYPPIYFQHRGHSMTIIGIEKKAKGSRSLLVFDPTYSDPSGVMRHVGRKHTFGDPNKKLDIYRRGPHYLGRYREFEILSQASLFRPASPK</sequence>